<keyword evidence="3" id="KW-0472">Membrane</keyword>
<keyword evidence="3" id="KW-0812">Transmembrane</keyword>
<feature type="compositionally biased region" description="Basic and acidic residues" evidence="2">
    <location>
        <begin position="1125"/>
        <end position="1143"/>
    </location>
</feature>
<dbReference type="Proteomes" id="UP000239899">
    <property type="component" value="Unassembled WGS sequence"/>
</dbReference>
<feature type="coiled-coil region" evidence="1">
    <location>
        <begin position="505"/>
        <end position="532"/>
    </location>
</feature>
<keyword evidence="3" id="KW-1133">Transmembrane helix</keyword>
<feature type="compositionally biased region" description="Low complexity" evidence="2">
    <location>
        <begin position="1082"/>
        <end position="1091"/>
    </location>
</feature>
<feature type="compositionally biased region" description="Polar residues" evidence="2">
    <location>
        <begin position="1092"/>
        <end position="1106"/>
    </location>
</feature>
<feature type="compositionally biased region" description="Low complexity" evidence="2">
    <location>
        <begin position="197"/>
        <end position="231"/>
    </location>
</feature>
<evidence type="ECO:0000256" key="3">
    <source>
        <dbReference type="SAM" id="Phobius"/>
    </source>
</evidence>
<feature type="region of interest" description="Disordered" evidence="2">
    <location>
        <begin position="984"/>
        <end position="1017"/>
    </location>
</feature>
<proteinExistence type="predicted"/>
<dbReference type="OrthoDB" id="513169at2759"/>
<feature type="region of interest" description="Disordered" evidence="2">
    <location>
        <begin position="1069"/>
        <end position="1106"/>
    </location>
</feature>
<reference evidence="4 5" key="1">
    <citation type="journal article" date="2018" name="Plant J.">
        <title>Genome sequences of Chlorella sorokiniana UTEX 1602 and Micractinium conductrix SAG 241.80: implications to maltose excretion by a green alga.</title>
        <authorList>
            <person name="Arriola M.B."/>
            <person name="Velmurugan N."/>
            <person name="Zhang Y."/>
            <person name="Plunkett M.H."/>
            <person name="Hondzo H."/>
            <person name="Barney B.M."/>
        </authorList>
    </citation>
    <scope>NUCLEOTIDE SEQUENCE [LARGE SCALE GENOMIC DNA]</scope>
    <source>
        <strain evidence="5">UTEX 1602</strain>
    </source>
</reference>
<feature type="compositionally biased region" description="Low complexity" evidence="2">
    <location>
        <begin position="999"/>
        <end position="1011"/>
    </location>
</feature>
<evidence type="ECO:0000256" key="1">
    <source>
        <dbReference type="SAM" id="Coils"/>
    </source>
</evidence>
<evidence type="ECO:0000256" key="2">
    <source>
        <dbReference type="SAM" id="MobiDB-lite"/>
    </source>
</evidence>
<evidence type="ECO:0000313" key="5">
    <source>
        <dbReference type="Proteomes" id="UP000239899"/>
    </source>
</evidence>
<protein>
    <submittedName>
        <fullName evidence="4">Arginine repressor</fullName>
    </submittedName>
</protein>
<gene>
    <name evidence="4" type="ORF">C2E21_6637</name>
</gene>
<organism evidence="4 5">
    <name type="scientific">Chlorella sorokiniana</name>
    <name type="common">Freshwater green alga</name>
    <dbReference type="NCBI Taxonomy" id="3076"/>
    <lineage>
        <taxon>Eukaryota</taxon>
        <taxon>Viridiplantae</taxon>
        <taxon>Chlorophyta</taxon>
        <taxon>core chlorophytes</taxon>
        <taxon>Trebouxiophyceae</taxon>
        <taxon>Chlorellales</taxon>
        <taxon>Chlorellaceae</taxon>
        <taxon>Chlorella clade</taxon>
        <taxon>Chlorella</taxon>
    </lineage>
</organism>
<accession>A0A2P6TJM2</accession>
<keyword evidence="1" id="KW-0175">Coiled coil</keyword>
<sequence length="1154" mass="121423">MPTLASRPLDATLRALVVTAVLGVALALLFWRRQALRLKLESKLRIAVRRDPSHPSDGGGGSDGLLRFVAVDASTAGPPLLTTPGLRLLSLGDYFASLQPEGPVSWQRALVSIGDRFGLTAALPLALFLPNRWRDEACAAGLLARFPSLAASALVTTAISTLDAVAFAQTTHLVAAGSKRRRQGQHGGSGADDGREAANAAVEAEAAAAASKQQVAEGAQQQGASSKASSSRPAVTGPLHILRRGGSSTTDPLEGAPTPLLLTRPAVLRQLGLSEEEAADGSLAPAPEAKPLSPLLPDLFIGNGGLTLTQSAAGAATCRLMAAVANRLTANALHGLSAAAAQLPAQERDQVEQFAVCLEPGGPQLTTLEGLLDALEASGHSVDMRLLSNLTSFGVGFSVRGADGSWQQVPICYPMRCAGLWATDEAGSPLDVVTLISHGSIVLRCRGPLLSFDLEWCLNVSSFTGWLPLACPKREWANGPASQIVHPLAPLESDPAASGASSAAVLEQQQQQQQQQQQCQQLRRRLVRLITAATCIADVAAQRDMLLFGGYGMLGVCLDSVALIQQAMAGCCTIFPLLLGGEAKFSLLALYRQAAEEGWVYAAEARQLAAALGALPCDALQEPATAADAARRALACLPQRSVFSAVESCRQTLQAALAAAEQLCPPKGQGMMARLSSTSQSLGEAVGHASRYLPTLCMRRRGIGSCDAKPPAPPPLPVWVQLLSDEQQLIEVPVTATLEELQLECERATGVPPELQRLCVQEEALRPAGLGGLLTAARRIGSREQLARSLQDASCFFLVPEGLSRELRGRGLAAWTHENVWQPLAELQAPPGTVRVLIATLDGRRRSVLLPSGSPLQAVQRQAQQAAGLAPEQQRLLVLQLRPLTKAQRVALALLRLLLGLLLWVAGWAAVAFRWLLDLPPPSGPVELQLTTDDGRELTVAPTPLLPCGLTADELAALTAAQAASGNSMAELYDIVADDFNEPPSLPRGSGLSKQRQTPAAPAAALAAAEPPRSPPLPAIRPLCPICRASSLDDLQQMAALMALQQPSRHRSELSLEPATPLVSERHFGAAATQPSQSDRAGSTGSVGSGTQVEQGSPKCSQSGSSAFRFESVNRVAAVAGNEYTTRRSGERERRSREKDRRCPSPSVRSLASG</sequence>
<feature type="region of interest" description="Disordered" evidence="2">
    <location>
        <begin position="176"/>
        <end position="261"/>
    </location>
</feature>
<dbReference type="EMBL" id="LHPG02000013">
    <property type="protein sequence ID" value="PRW44238.1"/>
    <property type="molecule type" value="Genomic_DNA"/>
</dbReference>
<name>A0A2P6TJM2_CHLSO</name>
<dbReference type="CDD" id="cd17039">
    <property type="entry name" value="Ubl_ubiquitin_like"/>
    <property type="match status" value="1"/>
</dbReference>
<dbReference type="AlphaFoldDB" id="A0A2P6TJM2"/>
<keyword evidence="5" id="KW-1185">Reference proteome</keyword>
<dbReference type="InterPro" id="IPR029071">
    <property type="entry name" value="Ubiquitin-like_domsf"/>
</dbReference>
<comment type="caution">
    <text evidence="4">The sequence shown here is derived from an EMBL/GenBank/DDBJ whole genome shotgun (WGS) entry which is preliminary data.</text>
</comment>
<feature type="transmembrane region" description="Helical" evidence="3">
    <location>
        <begin position="12"/>
        <end position="31"/>
    </location>
</feature>
<dbReference type="SUPFAM" id="SSF54236">
    <property type="entry name" value="Ubiquitin-like"/>
    <property type="match status" value="1"/>
</dbReference>
<evidence type="ECO:0000313" key="4">
    <source>
        <dbReference type="EMBL" id="PRW44238.1"/>
    </source>
</evidence>
<feature type="region of interest" description="Disordered" evidence="2">
    <location>
        <begin position="1119"/>
        <end position="1154"/>
    </location>
</feature>